<sequence>MCCCLLGDLGVMIGIDLAYNLHAAFGNWFPGSKPLLAQATNKIMKVLLLAQAVALKVSKHAVRAICWAIQVMIIDGRQSIGWDLQTIESVVVWFKSKSSNNAQKAYKGGGR</sequence>
<comment type="caution">
    <text evidence="1">The sequence shown here is derived from an EMBL/GenBank/DDBJ whole genome shotgun (WGS) entry which is preliminary data.</text>
</comment>
<dbReference type="Gene3D" id="3.90.1570.40">
    <property type="match status" value="1"/>
</dbReference>
<gene>
    <name evidence="1" type="ORF">GIB67_032385</name>
</gene>
<dbReference type="InterPro" id="IPR027652">
    <property type="entry name" value="PRP8"/>
</dbReference>
<keyword evidence="2" id="KW-1185">Reference proteome</keyword>
<dbReference type="GO" id="GO:0030619">
    <property type="term" value="F:U1 snRNA binding"/>
    <property type="evidence" value="ECO:0007669"/>
    <property type="project" value="TreeGrafter"/>
</dbReference>
<dbReference type="GO" id="GO:0030620">
    <property type="term" value="F:U2 snRNA binding"/>
    <property type="evidence" value="ECO:0007669"/>
    <property type="project" value="TreeGrafter"/>
</dbReference>
<evidence type="ECO:0000313" key="1">
    <source>
        <dbReference type="EMBL" id="KAF6154773.1"/>
    </source>
</evidence>
<dbReference type="GO" id="GO:0097157">
    <property type="term" value="F:pre-mRNA intronic binding"/>
    <property type="evidence" value="ECO:0007669"/>
    <property type="project" value="TreeGrafter"/>
</dbReference>
<reference evidence="1 2" key="1">
    <citation type="journal article" date="2020" name="IScience">
        <title>Genome Sequencing of the Endangered Kingdonia uniflora (Circaeasteraceae, Ranunculales) Reveals Potential Mechanisms of Evolutionary Specialization.</title>
        <authorList>
            <person name="Sun Y."/>
            <person name="Deng T."/>
            <person name="Zhang A."/>
            <person name="Moore M.J."/>
            <person name="Landis J.B."/>
            <person name="Lin N."/>
            <person name="Zhang H."/>
            <person name="Zhang X."/>
            <person name="Huang J."/>
            <person name="Zhang X."/>
            <person name="Sun H."/>
            <person name="Wang H."/>
        </authorList>
    </citation>
    <scope>NUCLEOTIDE SEQUENCE [LARGE SCALE GENOMIC DNA]</scope>
    <source>
        <strain evidence="1">TB1705</strain>
        <tissue evidence="1">Leaf</tissue>
    </source>
</reference>
<dbReference type="EMBL" id="JACGCM010001456">
    <property type="protein sequence ID" value="KAF6154773.1"/>
    <property type="molecule type" value="Genomic_DNA"/>
</dbReference>
<protein>
    <submittedName>
        <fullName evidence="1">Uncharacterized protein</fullName>
    </submittedName>
</protein>
<dbReference type="GO" id="GO:0000244">
    <property type="term" value="P:spliceosomal tri-snRNP complex assembly"/>
    <property type="evidence" value="ECO:0007669"/>
    <property type="project" value="TreeGrafter"/>
</dbReference>
<dbReference type="GO" id="GO:0071013">
    <property type="term" value="C:catalytic step 2 spliceosome"/>
    <property type="evidence" value="ECO:0007669"/>
    <property type="project" value="TreeGrafter"/>
</dbReference>
<dbReference type="GO" id="GO:0030623">
    <property type="term" value="F:U5 snRNA binding"/>
    <property type="evidence" value="ECO:0007669"/>
    <property type="project" value="TreeGrafter"/>
</dbReference>
<evidence type="ECO:0000313" key="2">
    <source>
        <dbReference type="Proteomes" id="UP000541444"/>
    </source>
</evidence>
<organism evidence="1 2">
    <name type="scientific">Kingdonia uniflora</name>
    <dbReference type="NCBI Taxonomy" id="39325"/>
    <lineage>
        <taxon>Eukaryota</taxon>
        <taxon>Viridiplantae</taxon>
        <taxon>Streptophyta</taxon>
        <taxon>Embryophyta</taxon>
        <taxon>Tracheophyta</taxon>
        <taxon>Spermatophyta</taxon>
        <taxon>Magnoliopsida</taxon>
        <taxon>Ranunculales</taxon>
        <taxon>Circaeasteraceae</taxon>
        <taxon>Kingdonia</taxon>
    </lineage>
</organism>
<accession>A0A7J7MIQ0</accession>
<dbReference type="PANTHER" id="PTHR11140">
    <property type="entry name" value="PRE-MRNA SPLICING FACTOR PRP8"/>
    <property type="match status" value="1"/>
</dbReference>
<dbReference type="Proteomes" id="UP000541444">
    <property type="component" value="Unassembled WGS sequence"/>
</dbReference>
<dbReference type="PANTHER" id="PTHR11140:SF0">
    <property type="entry name" value="PRE-MRNA-PROCESSING-SPLICING FACTOR 8"/>
    <property type="match status" value="1"/>
</dbReference>
<proteinExistence type="predicted"/>
<dbReference type="AlphaFoldDB" id="A0A7J7MIQ0"/>
<dbReference type="GO" id="GO:0017070">
    <property type="term" value="F:U6 snRNA binding"/>
    <property type="evidence" value="ECO:0007669"/>
    <property type="project" value="TreeGrafter"/>
</dbReference>
<name>A0A7J7MIQ0_9MAGN</name>
<dbReference type="GO" id="GO:0005682">
    <property type="term" value="C:U5 snRNP"/>
    <property type="evidence" value="ECO:0007669"/>
    <property type="project" value="TreeGrafter"/>
</dbReference>